<proteinExistence type="predicted"/>
<sequence length="74" mass="8394">MRAVDEFDDAKTVVDRFEEGLAMNPALRHFFLKPGPTQRCQFIIQSKAFRRQKYLDGSAHEEIEALPGSNLPAS</sequence>
<dbReference type="AlphaFoldDB" id="A0A7V8FVB0"/>
<evidence type="ECO:0000313" key="1">
    <source>
        <dbReference type="EMBL" id="KAF1042096.1"/>
    </source>
</evidence>
<comment type="caution">
    <text evidence="1">The sequence shown here is derived from an EMBL/GenBank/DDBJ whole genome shotgun (WGS) entry which is preliminary data.</text>
</comment>
<dbReference type="EMBL" id="WNDX01000094">
    <property type="protein sequence ID" value="KAF1042096.1"/>
    <property type="molecule type" value="Genomic_DNA"/>
</dbReference>
<evidence type="ECO:0000313" key="2">
    <source>
        <dbReference type="Proteomes" id="UP000462435"/>
    </source>
</evidence>
<dbReference type="Proteomes" id="UP000462435">
    <property type="component" value="Unassembled WGS sequence"/>
</dbReference>
<protein>
    <submittedName>
        <fullName evidence="1">Uncharacterized protein</fullName>
    </submittedName>
</protein>
<name>A0A7V8FVB0_9BURK</name>
<accession>A0A7V8FVB0</accession>
<reference evidence="2" key="1">
    <citation type="journal article" date="2020" name="MBio">
        <title>Horizontal gene transfer to a defensive symbiont with a reduced genome amongst a multipartite beetle microbiome.</title>
        <authorList>
            <person name="Waterworth S.C."/>
            <person name="Florez L.V."/>
            <person name="Rees E.R."/>
            <person name="Hertweck C."/>
            <person name="Kaltenpoth M."/>
            <person name="Kwan J.C."/>
        </authorList>
    </citation>
    <scope>NUCLEOTIDE SEQUENCE [LARGE SCALE GENOMIC DNA]</scope>
</reference>
<gene>
    <name evidence="1" type="ORF">GAK35_02893</name>
</gene>
<organism evidence="1 2">
    <name type="scientific">Herbaspirillum frisingense</name>
    <dbReference type="NCBI Taxonomy" id="92645"/>
    <lineage>
        <taxon>Bacteria</taxon>
        <taxon>Pseudomonadati</taxon>
        <taxon>Pseudomonadota</taxon>
        <taxon>Betaproteobacteria</taxon>
        <taxon>Burkholderiales</taxon>
        <taxon>Oxalobacteraceae</taxon>
        <taxon>Herbaspirillum</taxon>
    </lineage>
</organism>